<dbReference type="EMBL" id="HG994356">
    <property type="protein sequence ID" value="CAF2139824.1"/>
    <property type="molecule type" value="Genomic_DNA"/>
</dbReference>
<organism evidence="2">
    <name type="scientific">Brassica napus</name>
    <name type="common">Rape</name>
    <dbReference type="NCBI Taxonomy" id="3708"/>
    <lineage>
        <taxon>Eukaryota</taxon>
        <taxon>Viridiplantae</taxon>
        <taxon>Streptophyta</taxon>
        <taxon>Embryophyta</taxon>
        <taxon>Tracheophyta</taxon>
        <taxon>Spermatophyta</taxon>
        <taxon>Magnoliopsida</taxon>
        <taxon>eudicotyledons</taxon>
        <taxon>Gunneridae</taxon>
        <taxon>Pentapetalae</taxon>
        <taxon>rosids</taxon>
        <taxon>malvids</taxon>
        <taxon>Brassicales</taxon>
        <taxon>Brassicaceae</taxon>
        <taxon>Brassiceae</taxon>
        <taxon>Brassica</taxon>
    </lineage>
</organism>
<protein>
    <submittedName>
        <fullName evidence="2">(rape) hypothetical protein</fullName>
    </submittedName>
</protein>
<dbReference type="InterPro" id="IPR036312">
    <property type="entry name" value="Bifun_inhib/LTP/seed_sf"/>
</dbReference>
<proteinExistence type="predicted"/>
<accession>A0A816WZ73</accession>
<dbReference type="Pfam" id="PF00234">
    <property type="entry name" value="Tryp_alpha_amyl"/>
    <property type="match status" value="1"/>
</dbReference>
<evidence type="ECO:0000259" key="1">
    <source>
        <dbReference type="Pfam" id="PF00234"/>
    </source>
</evidence>
<dbReference type="AlphaFoldDB" id="A0A816WZ73"/>
<evidence type="ECO:0000313" key="2">
    <source>
        <dbReference type="EMBL" id="CAF2139824.1"/>
    </source>
</evidence>
<dbReference type="SUPFAM" id="SSF47699">
    <property type="entry name" value="Bifunctional inhibitor/lipid-transfer protein/seed storage 2S albumin"/>
    <property type="match status" value="1"/>
</dbReference>
<dbReference type="InterPro" id="IPR016140">
    <property type="entry name" value="Bifunc_inhib/LTP/seed_store"/>
</dbReference>
<dbReference type="CDD" id="cd00010">
    <property type="entry name" value="AAI_LTSS"/>
    <property type="match status" value="1"/>
</dbReference>
<feature type="domain" description="Bifunctional inhibitor/plant lipid transfer protein/seed storage helical" evidence="1">
    <location>
        <begin position="17"/>
        <end position="58"/>
    </location>
</feature>
<sequence length="72" mass="7880">MTPIFLQLVLAQVPATCPSVLLSLAPCGPFVQGFVQLPAQPCCNGLNQIYSQEPTCLSLSQQYFFSVPWFSN</sequence>
<gene>
    <name evidence="2" type="ORF">DARMORV10_A02P18940.1</name>
</gene>
<reference evidence="2" key="1">
    <citation type="submission" date="2021-01" db="EMBL/GenBank/DDBJ databases">
        <authorList>
            <consortium name="Genoscope - CEA"/>
            <person name="William W."/>
        </authorList>
    </citation>
    <scope>NUCLEOTIDE SEQUENCE</scope>
</reference>
<dbReference type="Proteomes" id="UP001295469">
    <property type="component" value="Chromosome A02"/>
</dbReference>
<dbReference type="Gene3D" id="1.10.110.10">
    <property type="entry name" value="Plant lipid-transfer and hydrophobic proteins"/>
    <property type="match status" value="1"/>
</dbReference>
<name>A0A816WZ73_BRANA</name>